<evidence type="ECO:0000256" key="6">
    <source>
        <dbReference type="RuleBase" id="RU367087"/>
    </source>
</evidence>
<dbReference type="EMBL" id="HBUF01098227">
    <property type="protein sequence ID" value="CAG6637415.1"/>
    <property type="molecule type" value="Transcribed_RNA"/>
</dbReference>
<reference evidence="9" key="1">
    <citation type="submission" date="2021-05" db="EMBL/GenBank/DDBJ databases">
        <authorList>
            <person name="Alioto T."/>
            <person name="Alioto T."/>
            <person name="Gomez Garrido J."/>
        </authorList>
    </citation>
    <scope>NUCLEOTIDE SEQUENCE</scope>
</reference>
<dbReference type="EMBL" id="HBUF01200725">
    <property type="protein sequence ID" value="CAG6661803.1"/>
    <property type="molecule type" value="Transcribed_RNA"/>
</dbReference>
<name>A0A8D8WK25_9HEMI</name>
<keyword evidence="4 5" id="KW-0949">S-adenosyl-L-methionine</keyword>
<dbReference type="SUPFAM" id="SSF53335">
    <property type="entry name" value="S-adenosyl-L-methionine-dependent methyltransferases"/>
    <property type="match status" value="1"/>
</dbReference>
<dbReference type="PANTHER" id="PTHR12315:SF1">
    <property type="entry name" value="RNA 5'-MONOPHOSPHATE METHYLTRANSFERASE"/>
    <property type="match status" value="1"/>
</dbReference>
<dbReference type="InterPro" id="IPR010675">
    <property type="entry name" value="Bin3_C"/>
</dbReference>
<evidence type="ECO:0000256" key="2">
    <source>
        <dbReference type="ARBA" id="ARBA00022603"/>
    </source>
</evidence>
<feature type="region of interest" description="Disordered" evidence="7">
    <location>
        <begin position="291"/>
        <end position="317"/>
    </location>
</feature>
<evidence type="ECO:0000313" key="9">
    <source>
        <dbReference type="EMBL" id="CAG6661803.1"/>
    </source>
</evidence>
<protein>
    <recommendedName>
        <fullName evidence="6">RNA methyltransferase</fullName>
        <ecNumber evidence="6">2.1.1.-</ecNumber>
    </recommendedName>
</protein>
<dbReference type="InterPro" id="IPR029063">
    <property type="entry name" value="SAM-dependent_MTases_sf"/>
</dbReference>
<organism evidence="9">
    <name type="scientific">Cacopsylla melanoneura</name>
    <dbReference type="NCBI Taxonomy" id="428564"/>
    <lineage>
        <taxon>Eukaryota</taxon>
        <taxon>Metazoa</taxon>
        <taxon>Ecdysozoa</taxon>
        <taxon>Arthropoda</taxon>
        <taxon>Hexapoda</taxon>
        <taxon>Insecta</taxon>
        <taxon>Pterygota</taxon>
        <taxon>Neoptera</taxon>
        <taxon>Paraneoptera</taxon>
        <taxon>Hemiptera</taxon>
        <taxon>Sternorrhyncha</taxon>
        <taxon>Psylloidea</taxon>
        <taxon>Psyllidae</taxon>
        <taxon>Psyllinae</taxon>
        <taxon>Cacopsylla</taxon>
    </lineage>
</organism>
<dbReference type="Pfam" id="PF06859">
    <property type="entry name" value="Bin3"/>
    <property type="match status" value="1"/>
</dbReference>
<sequence>MTNKADNFDPGAMMFGNFINYYQFHPPLERMKLLKSAIWQQMQLGDDEHIVCLDVGCNCGDLTESLYENLQSAFTQTSPTTSSSKQIQFLGIDIDSTLITRAIEKNNYENNIRFKSLDVMEHSAMEYLDSYLRDECQVKAKESELLDEKSLNIDHNKMKNIAEPIENTQSNTTDVKHPNGPQPRTSKKFDIVFCFSVTMWIHLNHGDQGLLDFLEKISSLGKYLVLENQLWKCYRNAQRRIVKNATKDKVICGEKEKGSNEKSLGIVCDSIECDNNGEDRTNSNRIESETNKKNIESKDNNRNRRENKDKQRKKSSEEVGFKYYHKLKIRSNVTQDIDSYLIDKCNARKLYESEANEWGRVITVYKII</sequence>
<feature type="domain" description="Bin3-type SAM" evidence="8">
    <location>
        <begin position="28"/>
        <end position="296"/>
    </location>
</feature>
<dbReference type="PROSITE" id="PS51515">
    <property type="entry name" value="BIN3_SAM"/>
    <property type="match status" value="1"/>
</dbReference>
<dbReference type="Gene3D" id="3.40.50.150">
    <property type="entry name" value="Vaccinia Virus protein VP39"/>
    <property type="match status" value="1"/>
</dbReference>
<evidence type="ECO:0000256" key="3">
    <source>
        <dbReference type="ARBA" id="ARBA00022679"/>
    </source>
</evidence>
<evidence type="ECO:0000256" key="7">
    <source>
        <dbReference type="SAM" id="MobiDB-lite"/>
    </source>
</evidence>
<dbReference type="GO" id="GO:2000632">
    <property type="term" value="P:negative regulation of pre-miRNA processing"/>
    <property type="evidence" value="ECO:0007669"/>
    <property type="project" value="TreeGrafter"/>
</dbReference>
<evidence type="ECO:0000256" key="5">
    <source>
        <dbReference type="PROSITE-ProRule" id="PRU00848"/>
    </source>
</evidence>
<keyword evidence="2 6" id="KW-0489">Methyltransferase</keyword>
<dbReference type="PANTHER" id="PTHR12315">
    <property type="entry name" value="BICOID-INTERACTING PROTEIN RELATED"/>
    <property type="match status" value="1"/>
</dbReference>
<dbReference type="AlphaFoldDB" id="A0A8D8WK25"/>
<dbReference type="EC" id="2.1.1.-" evidence="6"/>
<dbReference type="EMBL" id="HBUF01200724">
    <property type="protein sequence ID" value="CAG6661800.1"/>
    <property type="molecule type" value="Transcribed_RNA"/>
</dbReference>
<dbReference type="InterPro" id="IPR039772">
    <property type="entry name" value="Bin3-like"/>
</dbReference>
<evidence type="ECO:0000256" key="4">
    <source>
        <dbReference type="ARBA" id="ARBA00022691"/>
    </source>
</evidence>
<keyword evidence="3 6" id="KW-0808">Transferase</keyword>
<dbReference type="GO" id="GO:0005737">
    <property type="term" value="C:cytoplasm"/>
    <property type="evidence" value="ECO:0007669"/>
    <property type="project" value="TreeGrafter"/>
</dbReference>
<dbReference type="GO" id="GO:0008173">
    <property type="term" value="F:RNA methyltransferase activity"/>
    <property type="evidence" value="ECO:0007669"/>
    <property type="project" value="UniProtKB-UniRule"/>
</dbReference>
<dbReference type="GO" id="GO:0008171">
    <property type="term" value="F:O-methyltransferase activity"/>
    <property type="evidence" value="ECO:0007669"/>
    <property type="project" value="UniProtKB-UniRule"/>
</dbReference>
<evidence type="ECO:0000259" key="8">
    <source>
        <dbReference type="PROSITE" id="PS51515"/>
    </source>
</evidence>
<dbReference type="InterPro" id="IPR024160">
    <property type="entry name" value="BIN3_SAM-bd_dom"/>
</dbReference>
<evidence type="ECO:0000256" key="1">
    <source>
        <dbReference type="ARBA" id="ARBA00008361"/>
    </source>
</evidence>
<comment type="similarity">
    <text evidence="1 6">Belongs to the methyltransferase superfamily.</text>
</comment>
<accession>A0A8D8WK25</accession>
<dbReference type="GO" id="GO:0032259">
    <property type="term" value="P:methylation"/>
    <property type="evidence" value="ECO:0007669"/>
    <property type="project" value="UniProtKB-KW"/>
</dbReference>
<proteinExistence type="inferred from homology"/>
<dbReference type="EMBL" id="HBUF01200726">
    <property type="protein sequence ID" value="CAG6661806.1"/>
    <property type="molecule type" value="Transcribed_RNA"/>
</dbReference>